<dbReference type="EMBL" id="DYWX01000069">
    <property type="protein sequence ID" value="HJF27885.1"/>
    <property type="molecule type" value="Genomic_DNA"/>
</dbReference>
<dbReference type="PANTHER" id="PTHR48083:SF37">
    <property type="entry name" value="DEHYDROGENASE, PUTATIVE-RELATED"/>
    <property type="match status" value="1"/>
</dbReference>
<dbReference type="InterPro" id="IPR046373">
    <property type="entry name" value="Acyl-CoA_Oxase/DH_mid-dom_sf"/>
</dbReference>
<feature type="domain" description="Acyl-CoA oxidase/dehydrogenase middle" evidence="2">
    <location>
        <begin position="105"/>
        <end position="170"/>
    </location>
</feature>
<dbReference type="InterPro" id="IPR009100">
    <property type="entry name" value="AcylCoA_DH/oxidase_NM_dom_sf"/>
</dbReference>
<gene>
    <name evidence="3" type="ORF">K8V79_06515</name>
</gene>
<dbReference type="GO" id="GO:0005737">
    <property type="term" value="C:cytoplasm"/>
    <property type="evidence" value="ECO:0007669"/>
    <property type="project" value="TreeGrafter"/>
</dbReference>
<evidence type="ECO:0000313" key="4">
    <source>
        <dbReference type="Proteomes" id="UP000787156"/>
    </source>
</evidence>
<dbReference type="PANTHER" id="PTHR48083">
    <property type="entry name" value="MEDIUM-CHAIN SPECIFIC ACYL-COA DEHYDROGENASE, MITOCHONDRIAL-RELATED"/>
    <property type="match status" value="1"/>
</dbReference>
<dbReference type="InterPro" id="IPR006091">
    <property type="entry name" value="Acyl-CoA_Oxase/DH_mid-dom"/>
</dbReference>
<dbReference type="InterPro" id="IPR050741">
    <property type="entry name" value="Acyl-CoA_dehydrogenase"/>
</dbReference>
<evidence type="ECO:0000259" key="2">
    <source>
        <dbReference type="Pfam" id="PF02770"/>
    </source>
</evidence>
<comment type="caution">
    <text evidence="3">The sequence shown here is derived from an EMBL/GenBank/DDBJ whole genome shotgun (WGS) entry which is preliminary data.</text>
</comment>
<organism evidence="3 4">
    <name type="scientific">Acinetobacter lwoffii</name>
    <dbReference type="NCBI Taxonomy" id="28090"/>
    <lineage>
        <taxon>Bacteria</taxon>
        <taxon>Pseudomonadati</taxon>
        <taxon>Pseudomonadota</taxon>
        <taxon>Gammaproteobacteria</taxon>
        <taxon>Moraxellales</taxon>
        <taxon>Moraxellaceae</taxon>
        <taxon>Acinetobacter</taxon>
    </lineage>
</organism>
<dbReference type="Proteomes" id="UP000787156">
    <property type="component" value="Unassembled WGS sequence"/>
</dbReference>
<proteinExistence type="predicted"/>
<sequence>MNLGSILEKFKHSSLELEESIHHTLKELVQFSEQIPLPASGDTLKRWQILAEVSATNLSLGKLFESHLDALAILHELHIPADSGRLWAIWAAEGGPQPLQLEQGKLSGSKPWCSAAAWVDSALVTCRNEHHQSQLLILDMLQPGIHYHQQHWHAVGMQHTGTSRLELDQVAVQAVAAPHAYLERAGFWHGAAGVAACWYGATVAVAQYLKQGVLNRPHLYTAMYLGEVSRELLATRAMFHQVAQQIDQYPEQSHELKVRSLRAQVEASTLHVLNTVGKALGATPFCENAHFARLVADLPVFIRQSHAAFDLERIGELSAQEEQTLWQL</sequence>
<protein>
    <submittedName>
        <fullName evidence="3">Acyl-CoA/acyl-ACP dehydrogenase</fullName>
    </submittedName>
</protein>
<name>A0A9D2USE8_ACILW</name>
<accession>A0A9D2USE8</accession>
<dbReference type="Pfam" id="PF02770">
    <property type="entry name" value="Acyl-CoA_dh_M"/>
    <property type="match status" value="1"/>
</dbReference>
<dbReference type="GO" id="GO:0033539">
    <property type="term" value="P:fatty acid beta-oxidation using acyl-CoA dehydrogenase"/>
    <property type="evidence" value="ECO:0007669"/>
    <property type="project" value="TreeGrafter"/>
</dbReference>
<dbReference type="GO" id="GO:0003995">
    <property type="term" value="F:acyl-CoA dehydrogenase activity"/>
    <property type="evidence" value="ECO:0007669"/>
    <property type="project" value="TreeGrafter"/>
</dbReference>
<evidence type="ECO:0000313" key="3">
    <source>
        <dbReference type="EMBL" id="HJF27885.1"/>
    </source>
</evidence>
<keyword evidence="1" id="KW-0560">Oxidoreductase</keyword>
<dbReference type="SUPFAM" id="SSF56645">
    <property type="entry name" value="Acyl-CoA dehydrogenase NM domain-like"/>
    <property type="match status" value="1"/>
</dbReference>
<reference evidence="3" key="1">
    <citation type="journal article" date="2021" name="PeerJ">
        <title>Extensive microbial diversity within the chicken gut microbiome revealed by metagenomics and culture.</title>
        <authorList>
            <person name="Gilroy R."/>
            <person name="Ravi A."/>
            <person name="Getino M."/>
            <person name="Pursley I."/>
            <person name="Horton D.L."/>
            <person name="Alikhan N.F."/>
            <person name="Baker D."/>
            <person name="Gharbi K."/>
            <person name="Hall N."/>
            <person name="Watson M."/>
            <person name="Adriaenssens E.M."/>
            <person name="Foster-Nyarko E."/>
            <person name="Jarju S."/>
            <person name="Secka A."/>
            <person name="Antonio M."/>
            <person name="Oren A."/>
            <person name="Chaudhuri R.R."/>
            <person name="La Ragione R."/>
            <person name="Hildebrand F."/>
            <person name="Pallen M.J."/>
        </authorList>
    </citation>
    <scope>NUCLEOTIDE SEQUENCE</scope>
    <source>
        <strain evidence="3">CHK135-1449</strain>
    </source>
</reference>
<reference evidence="3" key="2">
    <citation type="submission" date="2021-09" db="EMBL/GenBank/DDBJ databases">
        <authorList>
            <person name="Gilroy R."/>
        </authorList>
    </citation>
    <scope>NUCLEOTIDE SEQUENCE</scope>
    <source>
        <strain evidence="3">CHK135-1449</strain>
    </source>
</reference>
<dbReference type="Gene3D" id="2.40.110.10">
    <property type="entry name" value="Butyryl-CoA Dehydrogenase, subunit A, domain 2"/>
    <property type="match status" value="1"/>
</dbReference>
<evidence type="ECO:0000256" key="1">
    <source>
        <dbReference type="ARBA" id="ARBA00023002"/>
    </source>
</evidence>
<dbReference type="AlphaFoldDB" id="A0A9D2USE8"/>